<dbReference type="PANTHER" id="PTHR34148:SF1">
    <property type="entry name" value="ADENOSYLCOBINAMIDE-GDP RIBAZOLETRANSFERASE"/>
    <property type="match status" value="1"/>
</dbReference>
<evidence type="ECO:0000256" key="15">
    <source>
        <dbReference type="ARBA" id="ARBA00032605"/>
    </source>
</evidence>
<keyword evidence="7 19" id="KW-1003">Cell membrane</keyword>
<keyword evidence="8 19" id="KW-0169">Cobalamin biosynthesis</keyword>
<feature type="transmembrane region" description="Helical" evidence="19">
    <location>
        <begin position="179"/>
        <end position="212"/>
    </location>
</feature>
<comment type="catalytic activity">
    <reaction evidence="18 19">
        <text>alpha-ribazole 5'-phosphate + adenosylcob(III)inamide-GDP = adenosylcob(III)alamin 5'-phosphate + GMP + H(+)</text>
        <dbReference type="Rhea" id="RHEA:23560"/>
        <dbReference type="ChEBI" id="CHEBI:15378"/>
        <dbReference type="ChEBI" id="CHEBI:57918"/>
        <dbReference type="ChEBI" id="CHEBI:58115"/>
        <dbReference type="ChEBI" id="CHEBI:60487"/>
        <dbReference type="ChEBI" id="CHEBI:60493"/>
        <dbReference type="EC" id="2.7.8.26"/>
    </reaction>
</comment>
<evidence type="ECO:0000256" key="18">
    <source>
        <dbReference type="ARBA" id="ARBA00049504"/>
    </source>
</evidence>
<evidence type="ECO:0000256" key="11">
    <source>
        <dbReference type="ARBA" id="ARBA00022842"/>
    </source>
</evidence>
<dbReference type="HAMAP" id="MF_00719">
    <property type="entry name" value="CobS"/>
    <property type="match status" value="1"/>
</dbReference>
<dbReference type="NCBIfam" id="TIGR00317">
    <property type="entry name" value="cobS"/>
    <property type="match status" value="1"/>
</dbReference>
<evidence type="ECO:0000256" key="13">
    <source>
        <dbReference type="ARBA" id="ARBA00023136"/>
    </source>
</evidence>
<gene>
    <name evidence="19 20" type="primary">cobS</name>
    <name evidence="20" type="ORF">ANIMEMIM_00203</name>
</gene>
<dbReference type="GO" id="GO:0009236">
    <property type="term" value="P:cobalamin biosynthetic process"/>
    <property type="evidence" value="ECO:0007669"/>
    <property type="project" value="UniProtKB-UniRule"/>
</dbReference>
<keyword evidence="12 19" id="KW-1133">Transmembrane helix</keyword>
<evidence type="ECO:0000256" key="4">
    <source>
        <dbReference type="ARBA" id="ARBA00010561"/>
    </source>
</evidence>
<dbReference type="Proteomes" id="UP000637195">
    <property type="component" value="Unassembled WGS sequence"/>
</dbReference>
<evidence type="ECO:0000256" key="6">
    <source>
        <dbReference type="ARBA" id="ARBA00015850"/>
    </source>
</evidence>
<dbReference type="InterPro" id="IPR003805">
    <property type="entry name" value="CobS"/>
</dbReference>
<evidence type="ECO:0000313" key="20">
    <source>
        <dbReference type="EMBL" id="CAD6491708.1"/>
    </source>
</evidence>
<evidence type="ECO:0000256" key="2">
    <source>
        <dbReference type="ARBA" id="ARBA00004651"/>
    </source>
</evidence>
<evidence type="ECO:0000256" key="8">
    <source>
        <dbReference type="ARBA" id="ARBA00022573"/>
    </source>
</evidence>
<evidence type="ECO:0000256" key="5">
    <source>
        <dbReference type="ARBA" id="ARBA00013200"/>
    </source>
</evidence>
<dbReference type="GO" id="GO:0005886">
    <property type="term" value="C:plasma membrane"/>
    <property type="evidence" value="ECO:0007669"/>
    <property type="project" value="UniProtKB-SubCell"/>
</dbReference>
<accession>A0A811T772</accession>
<feature type="transmembrane region" description="Helical" evidence="19">
    <location>
        <begin position="34"/>
        <end position="51"/>
    </location>
</feature>
<dbReference type="AlphaFoldDB" id="A0A811T772"/>
<dbReference type="GO" id="GO:0051073">
    <property type="term" value="F:adenosylcobinamide-GDP ribazoletransferase activity"/>
    <property type="evidence" value="ECO:0007669"/>
    <property type="project" value="UniProtKB-UniRule"/>
</dbReference>
<keyword evidence="9 19" id="KW-0808">Transferase</keyword>
<proteinExistence type="inferred from homology"/>
<comment type="caution">
    <text evidence="20">The sequence shown here is derived from an EMBL/GenBank/DDBJ whole genome shotgun (WGS) entry which is preliminary data.</text>
</comment>
<reference evidence="20" key="1">
    <citation type="submission" date="2020-10" db="EMBL/GenBank/DDBJ databases">
        <authorList>
            <person name="Hahn C.J."/>
            <person name="Laso-Perez R."/>
            <person name="Vulcano F."/>
            <person name="Vaziourakis K.-M."/>
            <person name="Stokke R."/>
            <person name="Steen I.H."/>
            <person name="Teske A."/>
            <person name="Boetius A."/>
            <person name="Liebeke M."/>
            <person name="Amann R."/>
            <person name="Knittel K."/>
        </authorList>
    </citation>
    <scope>NUCLEOTIDE SEQUENCE</scope>
    <source>
        <strain evidence="20">Gfbio:e3339647-f889-4370-9287-4fb5cb688e4c:AG393N10_GoMArc1</strain>
    </source>
</reference>
<comment type="catalytic activity">
    <reaction evidence="17 19">
        <text>alpha-ribazole + adenosylcob(III)inamide-GDP = adenosylcob(III)alamin + GMP + H(+)</text>
        <dbReference type="Rhea" id="RHEA:16049"/>
        <dbReference type="ChEBI" id="CHEBI:10329"/>
        <dbReference type="ChEBI" id="CHEBI:15378"/>
        <dbReference type="ChEBI" id="CHEBI:18408"/>
        <dbReference type="ChEBI" id="CHEBI:58115"/>
        <dbReference type="ChEBI" id="CHEBI:60487"/>
        <dbReference type="EC" id="2.7.8.26"/>
    </reaction>
</comment>
<evidence type="ECO:0000256" key="1">
    <source>
        <dbReference type="ARBA" id="ARBA00001946"/>
    </source>
</evidence>
<dbReference type="GO" id="GO:0008818">
    <property type="term" value="F:cobalamin 5'-phosphate synthase activity"/>
    <property type="evidence" value="ECO:0007669"/>
    <property type="project" value="UniProtKB-UniRule"/>
</dbReference>
<name>A0A811T772_9EURY</name>
<feature type="transmembrane region" description="Helical" evidence="19">
    <location>
        <begin position="107"/>
        <end position="128"/>
    </location>
</feature>
<evidence type="ECO:0000256" key="3">
    <source>
        <dbReference type="ARBA" id="ARBA00004663"/>
    </source>
</evidence>
<dbReference type="Pfam" id="PF02654">
    <property type="entry name" value="CobS"/>
    <property type="match status" value="1"/>
</dbReference>
<evidence type="ECO:0000256" key="9">
    <source>
        <dbReference type="ARBA" id="ARBA00022679"/>
    </source>
</evidence>
<evidence type="ECO:0000256" key="16">
    <source>
        <dbReference type="ARBA" id="ARBA00032853"/>
    </source>
</evidence>
<comment type="function">
    <text evidence="14 19">Joins adenosylcobinamide-GDP and alpha-ribazole to generate adenosylcobalamin (Ado-cobalamin). Also synthesizes adenosylcobalamin 5'-phosphate from adenosylcobinamide-GDP and alpha-ribazole 5'-phosphate.</text>
</comment>
<dbReference type="EMBL" id="CAJHIM010000012">
    <property type="protein sequence ID" value="CAD6491708.1"/>
    <property type="molecule type" value="Genomic_DNA"/>
</dbReference>
<dbReference type="UniPathway" id="UPA00148">
    <property type="reaction ID" value="UER00238"/>
</dbReference>
<protein>
    <recommendedName>
        <fullName evidence="6 19">Adenosylcobinamide-GDP ribazoletransferase</fullName>
        <ecNumber evidence="5 19">2.7.8.26</ecNumber>
    </recommendedName>
    <alternativeName>
        <fullName evidence="16 19">Cobalamin synthase</fullName>
    </alternativeName>
    <alternativeName>
        <fullName evidence="15 19">Cobalamin-5'-phosphate synthase</fullName>
    </alternativeName>
</protein>
<comment type="pathway">
    <text evidence="3 19">Cofactor biosynthesis; adenosylcobalamin biosynthesis; adenosylcobalamin from cob(II)yrinate a,c-diamide: step 7/7.</text>
</comment>
<comment type="subcellular location">
    <subcellularLocation>
        <location evidence="2 19">Cell membrane</location>
        <topology evidence="2 19">Multi-pass membrane protein</topology>
    </subcellularLocation>
</comment>
<comment type="cofactor">
    <cofactor evidence="1 19">
        <name>Mg(2+)</name>
        <dbReference type="ChEBI" id="CHEBI:18420"/>
    </cofactor>
</comment>
<comment type="similarity">
    <text evidence="4 19">Belongs to the CobS family.</text>
</comment>
<evidence type="ECO:0000256" key="14">
    <source>
        <dbReference type="ARBA" id="ARBA00025228"/>
    </source>
</evidence>
<keyword evidence="11 19" id="KW-0460">Magnesium</keyword>
<sequence length="252" mass="26425">MKDFFLALRSCFGFLSTIRVGNSMNGIDALMRHIYLFTVGGAVIGVIAGGIGYATSLYFKPAVTAFITLAVLYYLTGINHLDGLADVGDGIIVQGDSRRKIEVMKDVATGAGGVFFVTLALVGTYAAIFTVSQTNHILPAMIVGEVCAKHGMLTTSFKAKKIHGGIGSMNIDGTTSIKYLISLAITLAICTMLYSIYGIVAIIVSTIAAIAVRSVANKHFGGVNGDVIGATNEVARIAALFTLGGVMSWTLL</sequence>
<evidence type="ECO:0000256" key="7">
    <source>
        <dbReference type="ARBA" id="ARBA00022475"/>
    </source>
</evidence>
<dbReference type="EC" id="2.7.8.26" evidence="5 19"/>
<evidence type="ECO:0000256" key="12">
    <source>
        <dbReference type="ARBA" id="ARBA00022989"/>
    </source>
</evidence>
<evidence type="ECO:0000256" key="10">
    <source>
        <dbReference type="ARBA" id="ARBA00022692"/>
    </source>
</evidence>
<keyword evidence="13 19" id="KW-0472">Membrane</keyword>
<keyword evidence="10 19" id="KW-0812">Transmembrane</keyword>
<evidence type="ECO:0000256" key="17">
    <source>
        <dbReference type="ARBA" id="ARBA00048623"/>
    </source>
</evidence>
<organism evidence="20 21">
    <name type="scientific">Candidatus Argoarchaeum ethanivorans</name>
    <dbReference type="NCBI Taxonomy" id="2608793"/>
    <lineage>
        <taxon>Archaea</taxon>
        <taxon>Methanobacteriati</taxon>
        <taxon>Methanobacteriota</taxon>
        <taxon>Stenosarchaea group</taxon>
        <taxon>Methanomicrobia</taxon>
        <taxon>Methanosarcinales</taxon>
        <taxon>Methanosarcinales incertae sedis</taxon>
        <taxon>GOM Arc I cluster</taxon>
        <taxon>Candidatus Argoarchaeum</taxon>
    </lineage>
</organism>
<dbReference type="PANTHER" id="PTHR34148">
    <property type="entry name" value="ADENOSYLCOBINAMIDE-GDP RIBAZOLETRANSFERASE"/>
    <property type="match status" value="1"/>
</dbReference>
<evidence type="ECO:0000256" key="19">
    <source>
        <dbReference type="HAMAP-Rule" id="MF_00719"/>
    </source>
</evidence>
<feature type="transmembrane region" description="Helical" evidence="19">
    <location>
        <begin position="57"/>
        <end position="75"/>
    </location>
</feature>
<evidence type="ECO:0000313" key="21">
    <source>
        <dbReference type="Proteomes" id="UP000637195"/>
    </source>
</evidence>